<feature type="region of interest" description="Disordered" evidence="1">
    <location>
        <begin position="87"/>
        <end position="109"/>
    </location>
</feature>
<organism evidence="2 3">
    <name type="scientific">Mikania micrantha</name>
    <name type="common">bitter vine</name>
    <dbReference type="NCBI Taxonomy" id="192012"/>
    <lineage>
        <taxon>Eukaryota</taxon>
        <taxon>Viridiplantae</taxon>
        <taxon>Streptophyta</taxon>
        <taxon>Embryophyta</taxon>
        <taxon>Tracheophyta</taxon>
        <taxon>Spermatophyta</taxon>
        <taxon>Magnoliopsida</taxon>
        <taxon>eudicotyledons</taxon>
        <taxon>Gunneridae</taxon>
        <taxon>Pentapetalae</taxon>
        <taxon>asterids</taxon>
        <taxon>campanulids</taxon>
        <taxon>Asterales</taxon>
        <taxon>Asteraceae</taxon>
        <taxon>Asteroideae</taxon>
        <taxon>Heliantheae alliance</taxon>
        <taxon>Eupatorieae</taxon>
        <taxon>Mikania</taxon>
    </lineage>
</organism>
<dbReference type="EMBL" id="SZYD01000001">
    <property type="protein sequence ID" value="KAD7478094.1"/>
    <property type="molecule type" value="Genomic_DNA"/>
</dbReference>
<evidence type="ECO:0000313" key="2">
    <source>
        <dbReference type="EMBL" id="KAD7478094.1"/>
    </source>
</evidence>
<accession>A0A5N6Q0E1</accession>
<reference evidence="2 3" key="1">
    <citation type="submission" date="2019-05" db="EMBL/GenBank/DDBJ databases">
        <title>Mikania micrantha, genome provides insights into the molecular mechanism of rapid growth.</title>
        <authorList>
            <person name="Liu B."/>
        </authorList>
    </citation>
    <scope>NUCLEOTIDE SEQUENCE [LARGE SCALE GENOMIC DNA]</scope>
    <source>
        <strain evidence="2">NLD-2019</strain>
        <tissue evidence="2">Leaf</tissue>
    </source>
</reference>
<evidence type="ECO:0000313" key="3">
    <source>
        <dbReference type="Proteomes" id="UP000326396"/>
    </source>
</evidence>
<proteinExistence type="predicted"/>
<dbReference type="Proteomes" id="UP000326396">
    <property type="component" value="Linkage Group LG1"/>
</dbReference>
<feature type="compositionally biased region" description="Polar residues" evidence="1">
    <location>
        <begin position="87"/>
        <end position="106"/>
    </location>
</feature>
<name>A0A5N6Q0E1_9ASTR</name>
<evidence type="ECO:0000256" key="1">
    <source>
        <dbReference type="SAM" id="MobiDB-lite"/>
    </source>
</evidence>
<dbReference type="AlphaFoldDB" id="A0A5N6Q0E1"/>
<comment type="caution">
    <text evidence="2">The sequence shown here is derived from an EMBL/GenBank/DDBJ whole genome shotgun (WGS) entry which is preliminary data.</text>
</comment>
<gene>
    <name evidence="2" type="ORF">E3N88_01230</name>
</gene>
<protein>
    <submittedName>
        <fullName evidence="2">Uncharacterized protein</fullName>
    </submittedName>
</protein>
<keyword evidence="3" id="KW-1185">Reference proteome</keyword>
<sequence length="135" mass="15374">MEQIFSLHRVPRRKFDSSIALTSSYSTLIVHVACNCHRKDVEAQQHRLENQFITTLPNYHHHHYRPAGYLEITPALYYHHQCPPMSLPSTSPEDLEQTSRIPTNDTGGVFPPPTAVTISAVHISRGFGRYLKPIT</sequence>